<dbReference type="EnsemblPlants" id="AUR62027398-RA">
    <property type="protein sequence ID" value="AUR62027398-RA:cds"/>
    <property type="gene ID" value="AUR62027398"/>
</dbReference>
<protein>
    <recommendedName>
        <fullName evidence="4">Myb/SANT-like domain-containing protein</fullName>
    </recommendedName>
</protein>
<organism evidence="2 3">
    <name type="scientific">Chenopodium quinoa</name>
    <name type="common">Quinoa</name>
    <dbReference type="NCBI Taxonomy" id="63459"/>
    <lineage>
        <taxon>Eukaryota</taxon>
        <taxon>Viridiplantae</taxon>
        <taxon>Streptophyta</taxon>
        <taxon>Embryophyta</taxon>
        <taxon>Tracheophyta</taxon>
        <taxon>Spermatophyta</taxon>
        <taxon>Magnoliopsida</taxon>
        <taxon>eudicotyledons</taxon>
        <taxon>Gunneridae</taxon>
        <taxon>Pentapetalae</taxon>
        <taxon>Caryophyllales</taxon>
        <taxon>Chenopodiaceae</taxon>
        <taxon>Chenopodioideae</taxon>
        <taxon>Atripliceae</taxon>
        <taxon>Chenopodium</taxon>
    </lineage>
</organism>
<sequence>MFCLDVNGVTASPHIDSRLKTLGAKFRAISRTLITSGFVWDDERKMVSVERVVYDEYCKNIYGKDYATGKPSKGYVEAINHLEKVAPSQKKLQKKRRKRDGAGSSNELASLQTFMKDMNVHLSTMANVMASTNEREKDTYEIEKKLLQQSEQVLEELISLNLEGTTPKQVFEVAEDLASKPHKLMIFSKCPNALKSSYVKSLIRENDDA</sequence>
<evidence type="ECO:0000256" key="1">
    <source>
        <dbReference type="SAM" id="MobiDB-lite"/>
    </source>
</evidence>
<dbReference type="PANTHER" id="PTHR46250">
    <property type="entry name" value="MYB/SANT-LIKE DNA-BINDING DOMAIN PROTEIN-RELATED"/>
    <property type="match status" value="1"/>
</dbReference>
<evidence type="ECO:0008006" key="4">
    <source>
        <dbReference type="Google" id="ProtNLM"/>
    </source>
</evidence>
<dbReference type="Gramene" id="AUR62027398-RA">
    <property type="protein sequence ID" value="AUR62027398-RA:cds"/>
    <property type="gene ID" value="AUR62027398"/>
</dbReference>
<dbReference type="AlphaFoldDB" id="A0A803MD55"/>
<reference evidence="2" key="2">
    <citation type="submission" date="2021-03" db="UniProtKB">
        <authorList>
            <consortium name="EnsemblPlants"/>
        </authorList>
    </citation>
    <scope>IDENTIFICATION</scope>
</reference>
<dbReference type="Proteomes" id="UP000596660">
    <property type="component" value="Unplaced"/>
</dbReference>
<dbReference type="PANTHER" id="PTHR46250:SF15">
    <property type="entry name" value="OS01G0523800 PROTEIN"/>
    <property type="match status" value="1"/>
</dbReference>
<feature type="region of interest" description="Disordered" evidence="1">
    <location>
        <begin position="87"/>
        <end position="106"/>
    </location>
</feature>
<keyword evidence="3" id="KW-1185">Reference proteome</keyword>
<evidence type="ECO:0000313" key="3">
    <source>
        <dbReference type="Proteomes" id="UP000596660"/>
    </source>
</evidence>
<name>A0A803MD55_CHEQI</name>
<evidence type="ECO:0000313" key="2">
    <source>
        <dbReference type="EnsemblPlants" id="AUR62027398-RA:cds"/>
    </source>
</evidence>
<dbReference type="OMA" id="NAMMEIY"/>
<reference evidence="2" key="1">
    <citation type="journal article" date="2017" name="Nature">
        <title>The genome of Chenopodium quinoa.</title>
        <authorList>
            <person name="Jarvis D.E."/>
            <person name="Ho Y.S."/>
            <person name="Lightfoot D.J."/>
            <person name="Schmoeckel S.M."/>
            <person name="Li B."/>
            <person name="Borm T.J.A."/>
            <person name="Ohyanagi H."/>
            <person name="Mineta K."/>
            <person name="Michell C.T."/>
            <person name="Saber N."/>
            <person name="Kharbatia N.M."/>
            <person name="Rupper R.R."/>
            <person name="Sharp A.R."/>
            <person name="Dally N."/>
            <person name="Boughton B.A."/>
            <person name="Woo Y.H."/>
            <person name="Gao G."/>
            <person name="Schijlen E.G.W.M."/>
            <person name="Guo X."/>
            <person name="Momin A.A."/>
            <person name="Negrao S."/>
            <person name="Al-Babili S."/>
            <person name="Gehring C."/>
            <person name="Roessner U."/>
            <person name="Jung C."/>
            <person name="Murphy K."/>
            <person name="Arold S.T."/>
            <person name="Gojobori T."/>
            <person name="van der Linden C.G."/>
            <person name="van Loo E.N."/>
            <person name="Jellen E.N."/>
            <person name="Maughan P.J."/>
            <person name="Tester M."/>
        </authorList>
    </citation>
    <scope>NUCLEOTIDE SEQUENCE [LARGE SCALE GENOMIC DNA]</scope>
    <source>
        <strain evidence="2">cv. PI 614886</strain>
    </source>
</reference>
<accession>A0A803MD55</accession>
<proteinExistence type="predicted"/>